<evidence type="ECO:0000313" key="6">
    <source>
        <dbReference type="Proteomes" id="UP001589810"/>
    </source>
</evidence>
<dbReference type="Proteomes" id="UP001589810">
    <property type="component" value="Unassembled WGS sequence"/>
</dbReference>
<evidence type="ECO:0000256" key="3">
    <source>
        <dbReference type="SAM" id="SignalP"/>
    </source>
</evidence>
<evidence type="ECO:0000256" key="2">
    <source>
        <dbReference type="ARBA" id="ARBA00023295"/>
    </source>
</evidence>
<evidence type="ECO:0000313" key="5">
    <source>
        <dbReference type="EMBL" id="MFC0544869.1"/>
    </source>
</evidence>
<evidence type="ECO:0000259" key="4">
    <source>
        <dbReference type="Pfam" id="PF01156"/>
    </source>
</evidence>
<dbReference type="Gene3D" id="3.90.245.10">
    <property type="entry name" value="Ribonucleoside hydrolase-like"/>
    <property type="match status" value="1"/>
</dbReference>
<reference evidence="5 6" key="1">
    <citation type="submission" date="2024-09" db="EMBL/GenBank/DDBJ databases">
        <authorList>
            <person name="Sun Q."/>
            <person name="Mori K."/>
        </authorList>
    </citation>
    <scope>NUCLEOTIDE SEQUENCE [LARGE SCALE GENOMIC DNA]</scope>
    <source>
        <strain evidence="5 6">TBRC 1432</strain>
    </source>
</reference>
<dbReference type="InterPro" id="IPR036452">
    <property type="entry name" value="Ribo_hydro-like"/>
</dbReference>
<dbReference type="InterPro" id="IPR001910">
    <property type="entry name" value="Inosine/uridine_hydrolase_dom"/>
</dbReference>
<keyword evidence="6" id="KW-1185">Reference proteome</keyword>
<sequence>MAVVLALLGTAAPVAADPVHPPDVIVDTDMSFDDVAALSYLAEEASRRLVTIDAVTVSTAGIAYPGRGLGHARCLLTRLGLDVPTSDGDLPARYPVPDAVRGPSDQLVADALGDCPSARPEGGAADLLVSALLAAPGEVQLILLGPLTDLVEALQRNPAVADKIGGVVLMGGSTTHGNLDWDPAFDGSQEFNIWADAPAAQAAFTALSGRIALTPLNATDSVPVTASFRDRLAGDRETVAAEIVYRIAADLSTGGGSTPLYWWDPLAVVAATVDGVETFAPAQLRVVQGGRADGRTEACSAGATVWFGVAAATDRFEDAFIDGLNGRFDGRRRGQPGATS</sequence>
<name>A0ABV6MX17_9PSEU</name>
<evidence type="ECO:0000256" key="1">
    <source>
        <dbReference type="ARBA" id="ARBA00022801"/>
    </source>
</evidence>
<keyword evidence="1 5" id="KW-0378">Hydrolase</keyword>
<dbReference type="PANTHER" id="PTHR12304">
    <property type="entry name" value="INOSINE-URIDINE PREFERRING NUCLEOSIDE HYDROLASE"/>
    <property type="match status" value="1"/>
</dbReference>
<dbReference type="Pfam" id="PF01156">
    <property type="entry name" value="IU_nuc_hydro"/>
    <property type="match status" value="1"/>
</dbReference>
<feature type="signal peptide" evidence="3">
    <location>
        <begin position="1"/>
        <end position="16"/>
    </location>
</feature>
<feature type="domain" description="Inosine/uridine-preferring nucleoside hydrolase" evidence="4">
    <location>
        <begin position="24"/>
        <end position="297"/>
    </location>
</feature>
<dbReference type="InterPro" id="IPR023186">
    <property type="entry name" value="IUNH"/>
</dbReference>
<accession>A0ABV6MX17</accession>
<dbReference type="GO" id="GO:0016787">
    <property type="term" value="F:hydrolase activity"/>
    <property type="evidence" value="ECO:0007669"/>
    <property type="project" value="UniProtKB-KW"/>
</dbReference>
<dbReference type="SUPFAM" id="SSF53590">
    <property type="entry name" value="Nucleoside hydrolase"/>
    <property type="match status" value="1"/>
</dbReference>
<protein>
    <submittedName>
        <fullName evidence="5">Nucleoside hydrolase</fullName>
    </submittedName>
</protein>
<proteinExistence type="predicted"/>
<feature type="chain" id="PRO_5047302525" evidence="3">
    <location>
        <begin position="17"/>
        <end position="340"/>
    </location>
</feature>
<dbReference type="PANTHER" id="PTHR12304:SF46">
    <property type="entry name" value="INOSINE-ADENOSINE-GUANOSINE-NUCLEOSIDE HYDROLASE"/>
    <property type="match status" value="1"/>
</dbReference>
<keyword evidence="2" id="KW-0326">Glycosidase</keyword>
<comment type="caution">
    <text evidence="5">The sequence shown here is derived from an EMBL/GenBank/DDBJ whole genome shotgun (WGS) entry which is preliminary data.</text>
</comment>
<keyword evidence="3" id="KW-0732">Signal</keyword>
<organism evidence="5 6">
    <name type="scientific">Kutzneria chonburiensis</name>
    <dbReference type="NCBI Taxonomy" id="1483604"/>
    <lineage>
        <taxon>Bacteria</taxon>
        <taxon>Bacillati</taxon>
        <taxon>Actinomycetota</taxon>
        <taxon>Actinomycetes</taxon>
        <taxon>Pseudonocardiales</taxon>
        <taxon>Pseudonocardiaceae</taxon>
        <taxon>Kutzneria</taxon>
    </lineage>
</organism>
<dbReference type="EMBL" id="JBHLUD010000008">
    <property type="protein sequence ID" value="MFC0544869.1"/>
    <property type="molecule type" value="Genomic_DNA"/>
</dbReference>
<gene>
    <name evidence="5" type="ORF">ACFFH7_25420</name>
</gene>
<dbReference type="RefSeq" id="WP_273936397.1">
    <property type="nucleotide sequence ID" value="NZ_CP097263.1"/>
</dbReference>